<dbReference type="InterPro" id="IPR013094">
    <property type="entry name" value="AB_hydrolase_3"/>
</dbReference>
<dbReference type="PANTHER" id="PTHR48081">
    <property type="entry name" value="AB HYDROLASE SUPERFAMILY PROTEIN C4A8.06C"/>
    <property type="match status" value="1"/>
</dbReference>
<dbReference type="SUPFAM" id="SSF53474">
    <property type="entry name" value="alpha/beta-Hydrolases"/>
    <property type="match status" value="1"/>
</dbReference>
<dbReference type="RefSeq" id="XP_046076715.1">
    <property type="nucleotide sequence ID" value="XM_046222691.1"/>
</dbReference>
<comment type="caution">
    <text evidence="3">The sequence shown here is derived from an EMBL/GenBank/DDBJ whole genome shotgun (WGS) entry which is preliminary data.</text>
</comment>
<evidence type="ECO:0000256" key="1">
    <source>
        <dbReference type="ARBA" id="ARBA00022801"/>
    </source>
</evidence>
<dbReference type="AlphaFoldDB" id="A0AAD4Q2H6"/>
<gene>
    <name evidence="3" type="ORF">BGW36DRAFT_90333</name>
</gene>
<keyword evidence="4" id="KW-1185">Reference proteome</keyword>
<reference evidence="3" key="1">
    <citation type="submission" date="2021-12" db="EMBL/GenBank/DDBJ databases">
        <title>Convergent genome expansion in fungi linked to evolution of root-endophyte symbiosis.</title>
        <authorList>
            <consortium name="DOE Joint Genome Institute"/>
            <person name="Ke Y.-H."/>
            <person name="Bonito G."/>
            <person name="Liao H.-L."/>
            <person name="Looney B."/>
            <person name="Rojas-Flechas A."/>
            <person name="Nash J."/>
            <person name="Hameed K."/>
            <person name="Schadt C."/>
            <person name="Martin F."/>
            <person name="Crous P.W."/>
            <person name="Miettinen O."/>
            <person name="Magnuson J.K."/>
            <person name="Labbe J."/>
            <person name="Jacobson D."/>
            <person name="Doktycz M.J."/>
            <person name="Veneault-Fourrey C."/>
            <person name="Kuo A."/>
            <person name="Mondo S."/>
            <person name="Calhoun S."/>
            <person name="Riley R."/>
            <person name="Ohm R."/>
            <person name="LaButti K."/>
            <person name="Andreopoulos B."/>
            <person name="Pangilinan J."/>
            <person name="Nolan M."/>
            <person name="Tritt A."/>
            <person name="Clum A."/>
            <person name="Lipzen A."/>
            <person name="Daum C."/>
            <person name="Barry K."/>
            <person name="Grigoriev I.V."/>
            <person name="Vilgalys R."/>
        </authorList>
    </citation>
    <scope>NUCLEOTIDE SEQUENCE</scope>
    <source>
        <strain evidence="3">PMI_201</strain>
    </source>
</reference>
<dbReference type="PANTHER" id="PTHR48081:SF31">
    <property type="entry name" value="STERYL ACETYL HYDROLASE MUG81-RELATED"/>
    <property type="match status" value="1"/>
</dbReference>
<dbReference type="Pfam" id="PF07859">
    <property type="entry name" value="Abhydrolase_3"/>
    <property type="match status" value="1"/>
</dbReference>
<dbReference type="Gene3D" id="3.40.50.1820">
    <property type="entry name" value="alpha/beta hydrolase"/>
    <property type="match status" value="1"/>
</dbReference>
<evidence type="ECO:0000313" key="3">
    <source>
        <dbReference type="EMBL" id="KAH8703697.1"/>
    </source>
</evidence>
<dbReference type="EMBL" id="JAJTJA010000002">
    <property type="protein sequence ID" value="KAH8703697.1"/>
    <property type="molecule type" value="Genomic_DNA"/>
</dbReference>
<proteinExistence type="predicted"/>
<feature type="domain" description="Alpha/beta hydrolase fold-3" evidence="2">
    <location>
        <begin position="126"/>
        <end position="356"/>
    </location>
</feature>
<evidence type="ECO:0000259" key="2">
    <source>
        <dbReference type="Pfam" id="PF07859"/>
    </source>
</evidence>
<keyword evidence="1 3" id="KW-0378">Hydrolase</keyword>
<protein>
    <submittedName>
        <fullName evidence="3">Alpha/Beta hydrolase protein</fullName>
    </submittedName>
</protein>
<sequence>MTTSSRTAKAAKQEEYPPQLSLTEKLKLYTTATRIASTIAVTHGLGGIFRGASGASSFRVHVAHALIRRLSDTLTDREYQYLLKPTEDAYNDWCKAKRHVVDTVALSRYGAKGLWIGDKSTAKHVMVFYHGGGFALSANEVYFDFCLDLINALKKTGLDLAIFFVAYSLTPHARYPTQLKQCVEALDYILTTHSSIPVENVYLGGDSAGANVAISVLLHISHHPHASLIDEDNDINSGTHNLVETDSYLGGIVCLSPWIDFNFDRPSEEENRKRDCISKKSELAWATSYTDNNPFDPWSEPTLAPVEWWRGLRAREFLVLAGSDEILLNGIEEFVDKVQSVFPNLVFFVGQNEGHVCPIVDGALFSKKSREKIQTWQEMIRWFSGCLSSEQPPSPSKLKHSQTPS</sequence>
<organism evidence="3 4">
    <name type="scientific">Talaromyces proteolyticus</name>
    <dbReference type="NCBI Taxonomy" id="1131652"/>
    <lineage>
        <taxon>Eukaryota</taxon>
        <taxon>Fungi</taxon>
        <taxon>Dikarya</taxon>
        <taxon>Ascomycota</taxon>
        <taxon>Pezizomycotina</taxon>
        <taxon>Eurotiomycetes</taxon>
        <taxon>Eurotiomycetidae</taxon>
        <taxon>Eurotiales</taxon>
        <taxon>Trichocomaceae</taxon>
        <taxon>Talaromyces</taxon>
        <taxon>Talaromyces sect. Bacilispori</taxon>
    </lineage>
</organism>
<dbReference type="InterPro" id="IPR050300">
    <property type="entry name" value="GDXG_lipolytic_enzyme"/>
</dbReference>
<evidence type="ECO:0000313" key="4">
    <source>
        <dbReference type="Proteomes" id="UP001201262"/>
    </source>
</evidence>
<name>A0AAD4Q2H6_9EURO</name>
<dbReference type="GeneID" id="70252977"/>
<dbReference type="InterPro" id="IPR029058">
    <property type="entry name" value="AB_hydrolase_fold"/>
</dbReference>
<dbReference type="GO" id="GO:0016787">
    <property type="term" value="F:hydrolase activity"/>
    <property type="evidence" value="ECO:0007669"/>
    <property type="project" value="UniProtKB-KW"/>
</dbReference>
<accession>A0AAD4Q2H6</accession>
<dbReference type="Proteomes" id="UP001201262">
    <property type="component" value="Unassembled WGS sequence"/>
</dbReference>